<gene>
    <name evidence="3" type="ORF">AA106555_0044</name>
</gene>
<evidence type="ECO:0000313" key="4">
    <source>
        <dbReference type="Proteomes" id="UP001062632"/>
    </source>
</evidence>
<accession>A0ABQ0QLZ2</accession>
<organism evidence="3 4">
    <name type="scientific">Neokomagataea thailandica NBRC 106555</name>
    <dbReference type="NCBI Taxonomy" id="1223520"/>
    <lineage>
        <taxon>Bacteria</taxon>
        <taxon>Pseudomonadati</taxon>
        <taxon>Pseudomonadota</taxon>
        <taxon>Alphaproteobacteria</taxon>
        <taxon>Acetobacterales</taxon>
        <taxon>Acetobacteraceae</taxon>
        <taxon>Neokomagataea</taxon>
    </lineage>
</organism>
<comment type="caution">
    <text evidence="3">The sequence shown here is derived from an EMBL/GenBank/DDBJ whole genome shotgun (WGS) entry which is preliminary data.</text>
</comment>
<dbReference type="PIRSF" id="PIRSF028431">
    <property type="entry name" value="UCP028431"/>
    <property type="match status" value="1"/>
</dbReference>
<feature type="chain" id="PRO_5045746765" description="Glycoamylase-like domain-containing protein" evidence="1">
    <location>
        <begin position="39"/>
        <end position="486"/>
    </location>
</feature>
<keyword evidence="4" id="KW-1185">Reference proteome</keyword>
<protein>
    <recommendedName>
        <fullName evidence="2">Glycoamylase-like domain-containing protein</fullName>
    </recommendedName>
</protein>
<dbReference type="Proteomes" id="UP001062632">
    <property type="component" value="Unassembled WGS sequence"/>
</dbReference>
<dbReference type="RefSeq" id="WP_240775363.1">
    <property type="nucleotide sequence ID" value="NZ_BAQC01000002.1"/>
</dbReference>
<keyword evidence="1" id="KW-0732">Signal</keyword>
<reference evidence="3 4" key="1">
    <citation type="submission" date="2013-04" db="EMBL/GenBank/DDBJ databases">
        <title>The genome sequencing project of 58 acetic acid bacteria.</title>
        <authorList>
            <person name="Okamoto-Kainuma A."/>
            <person name="Ishikawa M."/>
            <person name="Umino S."/>
            <person name="Koizumi Y."/>
            <person name="Shiwa Y."/>
            <person name="Yoshikawa H."/>
            <person name="Matsutani M."/>
            <person name="Matsushita K."/>
        </authorList>
    </citation>
    <scope>NUCLEOTIDE SEQUENCE [LARGE SCALE GENOMIC DNA]</scope>
    <source>
        <strain evidence="3 4">NBRC 106555</strain>
    </source>
</reference>
<evidence type="ECO:0000313" key="3">
    <source>
        <dbReference type="EMBL" id="GBR49978.1"/>
    </source>
</evidence>
<evidence type="ECO:0000259" key="2">
    <source>
        <dbReference type="Pfam" id="PF10091"/>
    </source>
</evidence>
<feature type="domain" description="Glycoamylase-like" evidence="2">
    <location>
        <begin position="232"/>
        <end position="466"/>
    </location>
</feature>
<evidence type="ECO:0000256" key="1">
    <source>
        <dbReference type="SAM" id="SignalP"/>
    </source>
</evidence>
<name>A0ABQ0QLZ2_9PROT</name>
<feature type="signal peptide" evidence="1">
    <location>
        <begin position="1"/>
        <end position="38"/>
    </location>
</feature>
<dbReference type="InterPro" id="IPR019282">
    <property type="entry name" value="Glycoamylase-like_cons_dom"/>
</dbReference>
<proteinExistence type="predicted"/>
<dbReference type="InterPro" id="IPR016883">
    <property type="entry name" value="UCP028431"/>
</dbReference>
<dbReference type="Pfam" id="PF10091">
    <property type="entry name" value="Glycoamylase"/>
    <property type="match status" value="1"/>
</dbReference>
<dbReference type="EMBL" id="BAQC01000002">
    <property type="protein sequence ID" value="GBR49978.1"/>
    <property type="molecule type" value="Genomic_DNA"/>
</dbReference>
<sequence>MFDVRLTAAVKTTLRSVFNTAMLASVGLSVLVSTSAVAADEAQKTDNTVNVSSQDAAFAEDLEQRTFQWFWQNSNPKNGLVPDRAPLPNGAASVASVGFGLTAYGIGAERGYISRDDAVERTLVTLRFMSNLPQNENITGSAGYRGFFYHFLDPNTGLRVADWSELSSIDTALFISGVLFAQSYYTHDTPHEAEIRKLAEGLYSRVDWAWMRNNGQWLSMGWYPTGKFISTPWKGYSEGLVLYLLALSSPTHPLPPEMWNQWTQSFAGQWASFEGRKFLNFAPLFGHQYSESWLDLRGIQDDFSRAHQTDYFQNSRAATYAQRDYAIRNPGKWKGYGPNLWGLTASDGPGEARQDDEGHSRHYLAYSARGAGADYILDDGTIAPTAAGGSVAFAPEIVLPALRSMHDQYGSRIYDQFGFKDAFNLTFKDHGQFWVDGQQLGIDQGPILLMLENWRSGFVWNVMRSNSHIRDGLTRAGFTGGWLAQP</sequence>
<dbReference type="Gene3D" id="1.50.10.140">
    <property type="match status" value="1"/>
</dbReference>